<sequence>MASNSLFHIIVDDIEEKINNEILKEGDKLPSERELTNTYQISRHGVRQALTVLKEKGLIQITPGKGAFVTSYNEDILTESLKRVAHKYDASMEEIWEVRKELELSVISKAVGRATNKNIEKLTSICKKMDNAIDVSAFLSLDLKFHKTLADSTQNHILAALVHAFFEMTEDSPFVLTKYTSSYLDIINKALKQHWVMIEALETQNHELAVNIMNEHMELFKEEVDFVKNNNLNFKEVSKIKS</sequence>
<dbReference type="Pfam" id="PF00392">
    <property type="entry name" value="GntR"/>
    <property type="match status" value="1"/>
</dbReference>
<evidence type="ECO:0000259" key="4">
    <source>
        <dbReference type="PROSITE" id="PS50949"/>
    </source>
</evidence>
<keyword evidence="3" id="KW-0804">Transcription</keyword>
<dbReference type="EMBL" id="JBHUEO010000048">
    <property type="protein sequence ID" value="MFD1707885.1"/>
    <property type="molecule type" value="Genomic_DNA"/>
</dbReference>
<dbReference type="Gene3D" id="1.10.10.10">
    <property type="entry name" value="Winged helix-like DNA-binding domain superfamily/Winged helix DNA-binding domain"/>
    <property type="match status" value="1"/>
</dbReference>
<organism evidence="5 6">
    <name type="scientific">Siminovitchia sediminis</name>
    <dbReference type="NCBI Taxonomy" id="1274353"/>
    <lineage>
        <taxon>Bacteria</taxon>
        <taxon>Bacillati</taxon>
        <taxon>Bacillota</taxon>
        <taxon>Bacilli</taxon>
        <taxon>Bacillales</taxon>
        <taxon>Bacillaceae</taxon>
        <taxon>Siminovitchia</taxon>
    </lineage>
</organism>
<dbReference type="Pfam" id="PF07729">
    <property type="entry name" value="FCD"/>
    <property type="match status" value="1"/>
</dbReference>
<keyword evidence="2" id="KW-0238">DNA-binding</keyword>
<keyword evidence="1" id="KW-0805">Transcription regulation</keyword>
<dbReference type="CDD" id="cd07377">
    <property type="entry name" value="WHTH_GntR"/>
    <property type="match status" value="1"/>
</dbReference>
<dbReference type="InterPro" id="IPR036390">
    <property type="entry name" value="WH_DNA-bd_sf"/>
</dbReference>
<dbReference type="InterPro" id="IPR036388">
    <property type="entry name" value="WH-like_DNA-bd_sf"/>
</dbReference>
<evidence type="ECO:0000256" key="2">
    <source>
        <dbReference type="ARBA" id="ARBA00023125"/>
    </source>
</evidence>
<dbReference type="InterPro" id="IPR000524">
    <property type="entry name" value="Tscrpt_reg_HTH_GntR"/>
</dbReference>
<dbReference type="InterPro" id="IPR008920">
    <property type="entry name" value="TF_FadR/GntR_C"/>
</dbReference>
<dbReference type="SUPFAM" id="SSF48008">
    <property type="entry name" value="GntR ligand-binding domain-like"/>
    <property type="match status" value="1"/>
</dbReference>
<reference evidence="6" key="1">
    <citation type="journal article" date="2019" name="Int. J. Syst. Evol. Microbiol.">
        <title>The Global Catalogue of Microorganisms (GCM) 10K type strain sequencing project: providing services to taxonomists for standard genome sequencing and annotation.</title>
        <authorList>
            <consortium name="The Broad Institute Genomics Platform"/>
            <consortium name="The Broad Institute Genome Sequencing Center for Infectious Disease"/>
            <person name="Wu L."/>
            <person name="Ma J."/>
        </authorList>
    </citation>
    <scope>NUCLEOTIDE SEQUENCE [LARGE SCALE GENOMIC DNA]</scope>
    <source>
        <strain evidence="6">CGMCC 1.12295</strain>
    </source>
</reference>
<feature type="domain" description="HTH gntR-type" evidence="4">
    <location>
        <begin position="4"/>
        <end position="72"/>
    </location>
</feature>
<dbReference type="PRINTS" id="PR00035">
    <property type="entry name" value="HTHGNTR"/>
</dbReference>
<proteinExistence type="predicted"/>
<evidence type="ECO:0000313" key="6">
    <source>
        <dbReference type="Proteomes" id="UP001597301"/>
    </source>
</evidence>
<gene>
    <name evidence="5" type="ORF">ACFSCZ_14255</name>
</gene>
<dbReference type="Proteomes" id="UP001597301">
    <property type="component" value="Unassembled WGS sequence"/>
</dbReference>
<dbReference type="PROSITE" id="PS50949">
    <property type="entry name" value="HTH_GNTR"/>
    <property type="match status" value="1"/>
</dbReference>
<protein>
    <submittedName>
        <fullName evidence="5">FadR/GntR family transcriptional regulator</fullName>
    </submittedName>
</protein>
<dbReference type="SUPFAM" id="SSF46785">
    <property type="entry name" value="Winged helix' DNA-binding domain"/>
    <property type="match status" value="1"/>
</dbReference>
<dbReference type="RefSeq" id="WP_380774735.1">
    <property type="nucleotide sequence ID" value="NZ_JBHUEO010000048.1"/>
</dbReference>
<evidence type="ECO:0000256" key="1">
    <source>
        <dbReference type="ARBA" id="ARBA00023015"/>
    </source>
</evidence>
<dbReference type="SMART" id="SM00895">
    <property type="entry name" value="FCD"/>
    <property type="match status" value="1"/>
</dbReference>
<evidence type="ECO:0000256" key="3">
    <source>
        <dbReference type="ARBA" id="ARBA00023163"/>
    </source>
</evidence>
<dbReference type="PANTHER" id="PTHR43537">
    <property type="entry name" value="TRANSCRIPTIONAL REGULATOR, GNTR FAMILY"/>
    <property type="match status" value="1"/>
</dbReference>
<dbReference type="InterPro" id="IPR011711">
    <property type="entry name" value="GntR_C"/>
</dbReference>
<comment type="caution">
    <text evidence="5">The sequence shown here is derived from an EMBL/GenBank/DDBJ whole genome shotgun (WGS) entry which is preliminary data.</text>
</comment>
<dbReference type="SMART" id="SM00345">
    <property type="entry name" value="HTH_GNTR"/>
    <property type="match status" value="1"/>
</dbReference>
<dbReference type="PANTHER" id="PTHR43537:SF5">
    <property type="entry name" value="UXU OPERON TRANSCRIPTIONAL REGULATOR"/>
    <property type="match status" value="1"/>
</dbReference>
<keyword evidence="6" id="KW-1185">Reference proteome</keyword>
<name>A0ABW4KIP4_9BACI</name>
<dbReference type="Gene3D" id="1.20.120.530">
    <property type="entry name" value="GntR ligand-binding domain-like"/>
    <property type="match status" value="1"/>
</dbReference>
<accession>A0ABW4KIP4</accession>
<evidence type="ECO:0000313" key="5">
    <source>
        <dbReference type="EMBL" id="MFD1707885.1"/>
    </source>
</evidence>